<proteinExistence type="predicted"/>
<dbReference type="Proteomes" id="UP001234989">
    <property type="component" value="Chromosome 8"/>
</dbReference>
<keyword evidence="2" id="KW-1185">Reference proteome</keyword>
<gene>
    <name evidence="1" type="ORF">MTR67_033661</name>
</gene>
<sequence length="260" mass="29766">MSYNGYKGFTLGKDPSTSVIVSHLLYADDTLIFCGADSQQVYNLNTTLMVFESISGLHINMIKSIIYPVNKVQNLEKFADILSCNIGSFPTTYLGLPLGAKFKSPEIWNGVIEKMEKRLATWQFRYLLMGGRLTLINNVLDSIPTYCMSLFPMPSSVLKQIDRLRRRFLWEGNIQTYKFPLEKWQKVTQPKAQGGLRIRNLQLHNKGLLLKWLCRFGQNEAGYWKGIIKAKHGILDHWRPMRSRGTHGVGGLETHQQSPR</sequence>
<dbReference type="EMBL" id="CP133619">
    <property type="protein sequence ID" value="WMV40276.1"/>
    <property type="molecule type" value="Genomic_DNA"/>
</dbReference>
<accession>A0AAF0ZHP2</accession>
<reference evidence="1" key="1">
    <citation type="submission" date="2023-08" db="EMBL/GenBank/DDBJ databases">
        <title>A de novo genome assembly of Solanum verrucosum Schlechtendal, a Mexican diploid species geographically isolated from the other diploid A-genome species in potato relatives.</title>
        <authorList>
            <person name="Hosaka K."/>
        </authorList>
    </citation>
    <scope>NUCLEOTIDE SEQUENCE</scope>
    <source>
        <tissue evidence="1">Young leaves</tissue>
    </source>
</reference>
<evidence type="ECO:0000313" key="1">
    <source>
        <dbReference type="EMBL" id="WMV40276.1"/>
    </source>
</evidence>
<name>A0AAF0ZHP2_SOLVR</name>
<organism evidence="1 2">
    <name type="scientific">Solanum verrucosum</name>
    <dbReference type="NCBI Taxonomy" id="315347"/>
    <lineage>
        <taxon>Eukaryota</taxon>
        <taxon>Viridiplantae</taxon>
        <taxon>Streptophyta</taxon>
        <taxon>Embryophyta</taxon>
        <taxon>Tracheophyta</taxon>
        <taxon>Spermatophyta</taxon>
        <taxon>Magnoliopsida</taxon>
        <taxon>eudicotyledons</taxon>
        <taxon>Gunneridae</taxon>
        <taxon>Pentapetalae</taxon>
        <taxon>asterids</taxon>
        <taxon>lamiids</taxon>
        <taxon>Solanales</taxon>
        <taxon>Solanaceae</taxon>
        <taxon>Solanoideae</taxon>
        <taxon>Solaneae</taxon>
        <taxon>Solanum</taxon>
    </lineage>
</organism>
<dbReference type="PANTHER" id="PTHR33116">
    <property type="entry name" value="REVERSE TRANSCRIPTASE ZINC-BINDING DOMAIN-CONTAINING PROTEIN-RELATED-RELATED"/>
    <property type="match status" value="1"/>
</dbReference>
<evidence type="ECO:0000313" key="2">
    <source>
        <dbReference type="Proteomes" id="UP001234989"/>
    </source>
</evidence>
<dbReference type="AlphaFoldDB" id="A0AAF0ZHP2"/>
<protein>
    <submittedName>
        <fullName evidence="1">Uncharacterized protein</fullName>
    </submittedName>
</protein>
<dbReference type="PANTHER" id="PTHR33116:SF85">
    <property type="entry name" value="REVERSE TRANSCRIPTASE ZINC-BINDING DOMAIN-CONTAINING PROTEIN"/>
    <property type="match status" value="1"/>
</dbReference>